<name>A0A9W8AML4_9FUNG</name>
<evidence type="ECO:0000256" key="7">
    <source>
        <dbReference type="ARBA" id="ARBA00022840"/>
    </source>
</evidence>
<feature type="domain" description="MCM C-terminal AAA(+) ATPase" evidence="14">
    <location>
        <begin position="486"/>
        <end position="692"/>
    </location>
</feature>
<dbReference type="GO" id="GO:0005524">
    <property type="term" value="F:ATP binding"/>
    <property type="evidence" value="ECO:0007669"/>
    <property type="project" value="UniProtKB-UniRule"/>
</dbReference>
<evidence type="ECO:0000256" key="8">
    <source>
        <dbReference type="ARBA" id="ARBA00023125"/>
    </source>
</evidence>
<dbReference type="FunFam" id="3.40.50.300:FF:000115">
    <property type="entry name" value="DNA helicase"/>
    <property type="match status" value="1"/>
</dbReference>
<dbReference type="GO" id="GO:0016787">
    <property type="term" value="F:hydrolase activity"/>
    <property type="evidence" value="ECO:0007669"/>
    <property type="project" value="UniProtKB-KW"/>
</dbReference>
<evidence type="ECO:0000256" key="2">
    <source>
        <dbReference type="ARBA" id="ARBA00008010"/>
    </source>
</evidence>
<evidence type="ECO:0000256" key="5">
    <source>
        <dbReference type="ARBA" id="ARBA00022801"/>
    </source>
</evidence>
<dbReference type="GO" id="GO:0043596">
    <property type="term" value="C:nuclear replication fork"/>
    <property type="evidence" value="ECO:0007669"/>
    <property type="project" value="UniProtKB-ARBA"/>
</dbReference>
<keyword evidence="16" id="KW-1185">Reference proteome</keyword>
<dbReference type="GO" id="GO:0006270">
    <property type="term" value="P:DNA replication initiation"/>
    <property type="evidence" value="ECO:0007669"/>
    <property type="project" value="UniProtKB-UniRule"/>
</dbReference>
<dbReference type="GO" id="GO:0005656">
    <property type="term" value="C:nuclear pre-replicative complex"/>
    <property type="evidence" value="ECO:0007669"/>
    <property type="project" value="UniProtKB-ARBA"/>
</dbReference>
<dbReference type="InterPro" id="IPR031327">
    <property type="entry name" value="MCM"/>
</dbReference>
<dbReference type="FunFam" id="2.20.28.10:FF:000003">
    <property type="entry name" value="DNA helicase"/>
    <property type="match status" value="1"/>
</dbReference>
<keyword evidence="8 11" id="KW-0238">DNA-binding</keyword>
<evidence type="ECO:0000259" key="14">
    <source>
        <dbReference type="PROSITE" id="PS50051"/>
    </source>
</evidence>
<keyword evidence="7 11" id="KW-0067">ATP-binding</keyword>
<evidence type="ECO:0000256" key="10">
    <source>
        <dbReference type="ARBA" id="ARBA00023306"/>
    </source>
</evidence>
<dbReference type="AlphaFoldDB" id="A0A9W8AML4"/>
<dbReference type="PROSITE" id="PS50051">
    <property type="entry name" value="MCM_2"/>
    <property type="match status" value="1"/>
</dbReference>
<dbReference type="PANTHER" id="PTHR11630">
    <property type="entry name" value="DNA REPLICATION LICENSING FACTOR MCM FAMILY MEMBER"/>
    <property type="match status" value="1"/>
</dbReference>
<feature type="compositionally biased region" description="Polar residues" evidence="13">
    <location>
        <begin position="1"/>
        <end position="21"/>
    </location>
</feature>
<dbReference type="SUPFAM" id="SSF50249">
    <property type="entry name" value="Nucleic acid-binding proteins"/>
    <property type="match status" value="1"/>
</dbReference>
<dbReference type="Pfam" id="PF18263">
    <property type="entry name" value="WHD_MCM6"/>
    <property type="match status" value="1"/>
</dbReference>
<dbReference type="InterPro" id="IPR008049">
    <property type="entry name" value="MCM6"/>
</dbReference>
<dbReference type="EC" id="3.6.4.12" evidence="12"/>
<gene>
    <name evidence="15" type="primary">MCM6_2</name>
    <name evidence="15" type="ORF">IWQ60_000540</name>
</gene>
<reference evidence="15" key="1">
    <citation type="submission" date="2022-07" db="EMBL/GenBank/DDBJ databases">
        <title>Phylogenomic reconstructions and comparative analyses of Kickxellomycotina fungi.</title>
        <authorList>
            <person name="Reynolds N.K."/>
            <person name="Stajich J.E."/>
            <person name="Barry K."/>
            <person name="Grigoriev I.V."/>
            <person name="Crous P."/>
            <person name="Smith M.E."/>
        </authorList>
    </citation>
    <scope>NUCLEOTIDE SEQUENCE</scope>
    <source>
        <strain evidence="15">RSA 861</strain>
    </source>
</reference>
<evidence type="ECO:0000256" key="3">
    <source>
        <dbReference type="ARBA" id="ARBA00022705"/>
    </source>
</evidence>
<dbReference type="InterPro" id="IPR012340">
    <property type="entry name" value="NA-bd_OB-fold"/>
</dbReference>
<dbReference type="GO" id="GO:0031261">
    <property type="term" value="C:DNA replication preinitiation complex"/>
    <property type="evidence" value="ECO:0007669"/>
    <property type="project" value="UniProtKB-ARBA"/>
</dbReference>
<dbReference type="InterPro" id="IPR033762">
    <property type="entry name" value="MCM_OB"/>
</dbReference>
<dbReference type="Pfam" id="PF14551">
    <property type="entry name" value="MCM_N"/>
    <property type="match status" value="1"/>
</dbReference>
<dbReference type="EMBL" id="JANBPT010000013">
    <property type="protein sequence ID" value="KAJ1930215.1"/>
    <property type="molecule type" value="Genomic_DNA"/>
</dbReference>
<evidence type="ECO:0000256" key="12">
    <source>
        <dbReference type="RuleBase" id="RU368064"/>
    </source>
</evidence>
<keyword evidence="5 12" id="KW-0378">Hydrolase</keyword>
<keyword evidence="10 12" id="KW-0131">Cell cycle</keyword>
<dbReference type="Gene3D" id="3.30.1640.10">
    <property type="entry name" value="mini-chromosome maintenance (MCM) complex, chain A, domain 1"/>
    <property type="match status" value="1"/>
</dbReference>
<proteinExistence type="inferred from homology"/>
<evidence type="ECO:0000313" key="16">
    <source>
        <dbReference type="Proteomes" id="UP001150569"/>
    </source>
</evidence>
<dbReference type="InterPro" id="IPR027925">
    <property type="entry name" value="MCM_N"/>
</dbReference>
<feature type="region of interest" description="Disordered" evidence="13">
    <location>
        <begin position="1"/>
        <end position="89"/>
    </location>
</feature>
<dbReference type="GO" id="GO:1902969">
    <property type="term" value="P:mitotic DNA replication"/>
    <property type="evidence" value="ECO:0007669"/>
    <property type="project" value="TreeGrafter"/>
</dbReference>
<evidence type="ECO:0000256" key="9">
    <source>
        <dbReference type="ARBA" id="ARBA00023242"/>
    </source>
</evidence>
<dbReference type="Proteomes" id="UP001150569">
    <property type="component" value="Unassembled WGS sequence"/>
</dbReference>
<feature type="compositionally biased region" description="Basic and acidic residues" evidence="13">
    <location>
        <begin position="386"/>
        <end position="401"/>
    </location>
</feature>
<sequence length="979" mass="106893">MAAQNNRNNSLWSDASLNPGTPFTPLTPGSAMTPFNHATPGGYPGSTTGALPSDPAVLLSQSDAAGADPHGPSGAKRPPSKAPIDPRSIPKVIDINAEDARQRFEDFLEQYTVDEPMITTAPVPAEHLHQPYVVQLYQMRQDETHTIVVDFHTLLAVNEDLAHALADQYHRFEPFLRKGVQNLVRKYVPDYGLTSASASALDHAQAGPSAAPTTAGSTAAAVSGTAHLRMFHVALTNLPSVSRVRELRTDRVGQLSAISGTVTRTSEVRPELLFGTFQCTVCQTMAYHVEQQFKYTEPSLCQNPVCQNRGSWELSLESSVFVDWQRVRIQENANEIPAGSMPRSLDVILRGDLVELAKAGDKMIFTGSLIVVPDVSQINTPGNRAESQRDVGGQRRTRDGYGDDGITGLKSLGVRDLTYRLAFLACYVRRSDARTGHGGGSATATGLWSDGQGGTDGMDDQATLLSHFTQEEMDDLRRMRDQSGAIYAKLVGSLAPTIFGNEEVKKGILLQLMGGVHKQTPEGIRLRGDINVCIVGDPSMSKSQFLKYVCNLVPRAIFTSGKASSAAGLTASVVKDEETGEFTIEAGALMLADNGICCIDEFDKMEIADQVAIHEAMEQQTISIAKAGIHATLNARTSILAAANPIAGRYNKRLTLKQNIAMTAPIMSRFDLFFVMVDDGNETADYNLARYICNVHMRKDKAIQPEFSTAQIQRYIRYARTIKPKLTPESSILLWEQYRNLRQEDSQGVGKASFRITVRQLESLIRLSEALARVHCSEEISPVHVGEAVRLLRSSILPLEMADLEYTEEMLTGGTQATGERTASTMDVLTDAGMGGSALATQATATTGGGVVADGTAGRKLKIKREEFETIRNLVTTQLKTLEESGQEGMRRSQLIEWYLEQREEALNSEEQFHYEQKLIRTVLNYLVKVENVLLAIRQGGMAADGPVDIDAGADRPSEAEEEDPILVVHPNFAMGFDM</sequence>
<dbReference type="InterPro" id="IPR018525">
    <property type="entry name" value="MCM_CS"/>
</dbReference>
<organism evidence="15 16">
    <name type="scientific">Tieghemiomyces parasiticus</name>
    <dbReference type="NCBI Taxonomy" id="78921"/>
    <lineage>
        <taxon>Eukaryota</taxon>
        <taxon>Fungi</taxon>
        <taxon>Fungi incertae sedis</taxon>
        <taxon>Zoopagomycota</taxon>
        <taxon>Kickxellomycotina</taxon>
        <taxon>Dimargaritomycetes</taxon>
        <taxon>Dimargaritales</taxon>
        <taxon>Dimargaritaceae</taxon>
        <taxon>Tieghemiomyces</taxon>
    </lineage>
</organism>
<dbReference type="Pfam" id="PF17207">
    <property type="entry name" value="MCM_OB"/>
    <property type="match status" value="1"/>
</dbReference>
<comment type="subunit">
    <text evidence="12">Component of the MCM2-7 complex.</text>
</comment>
<dbReference type="PRINTS" id="PR01657">
    <property type="entry name" value="MCMFAMILY"/>
</dbReference>
<comment type="function">
    <text evidence="12">Acts as component of the MCM2-7 complex (MCM complex) which is the replicative helicase essential for 'once per cell cycle' DNA replication initiation and elongation in eukaryotic cells. The active ATPase sites in the MCM2-7 ring are formed through the interaction surfaces of two neighboring subunits such that a critical structure of a conserved arginine finger motif is provided in trans relative to the ATP-binding site of the Walker A box of the adjacent subunit. The six ATPase active sites, however, are likely to contribute differentially to the complex helicase activity.</text>
</comment>
<dbReference type="InterPro" id="IPR041562">
    <property type="entry name" value="MCM_lid"/>
</dbReference>
<dbReference type="GO" id="GO:0000727">
    <property type="term" value="P:double-strand break repair via break-induced replication"/>
    <property type="evidence" value="ECO:0007669"/>
    <property type="project" value="TreeGrafter"/>
</dbReference>
<dbReference type="OrthoDB" id="1744952at2759"/>
<evidence type="ECO:0000313" key="15">
    <source>
        <dbReference type="EMBL" id="KAJ1930215.1"/>
    </source>
</evidence>
<dbReference type="GO" id="GO:0042555">
    <property type="term" value="C:MCM complex"/>
    <property type="evidence" value="ECO:0007669"/>
    <property type="project" value="UniProtKB-UniRule"/>
</dbReference>
<dbReference type="SMART" id="SM00350">
    <property type="entry name" value="MCM"/>
    <property type="match status" value="1"/>
</dbReference>
<evidence type="ECO:0000256" key="4">
    <source>
        <dbReference type="ARBA" id="ARBA00022741"/>
    </source>
</evidence>
<keyword evidence="3 12" id="KW-0235">DNA replication</keyword>
<dbReference type="Gene3D" id="1.20.58.870">
    <property type="match status" value="1"/>
</dbReference>
<dbReference type="CDD" id="cd17757">
    <property type="entry name" value="MCM6"/>
    <property type="match status" value="1"/>
</dbReference>
<dbReference type="PRINTS" id="PR01662">
    <property type="entry name" value="MCMPROTEIN6"/>
</dbReference>
<comment type="caution">
    <text evidence="15">The sequence shown here is derived from an EMBL/GenBank/DDBJ whole genome shotgun (WGS) entry which is preliminary data.</text>
</comment>
<comment type="catalytic activity">
    <reaction evidence="12">
        <text>ATP + H2O = ADP + phosphate + H(+)</text>
        <dbReference type="Rhea" id="RHEA:13065"/>
        <dbReference type="ChEBI" id="CHEBI:15377"/>
        <dbReference type="ChEBI" id="CHEBI:15378"/>
        <dbReference type="ChEBI" id="CHEBI:30616"/>
        <dbReference type="ChEBI" id="CHEBI:43474"/>
        <dbReference type="ChEBI" id="CHEBI:456216"/>
        <dbReference type="EC" id="3.6.4.12"/>
    </reaction>
</comment>
<keyword evidence="9" id="KW-0539">Nucleus</keyword>
<dbReference type="Gene3D" id="2.40.50.140">
    <property type="entry name" value="Nucleic acid-binding proteins"/>
    <property type="match status" value="1"/>
</dbReference>
<dbReference type="Pfam" id="PF17855">
    <property type="entry name" value="MCM_lid"/>
    <property type="match status" value="1"/>
</dbReference>
<feature type="region of interest" description="Disordered" evidence="13">
    <location>
        <begin position="378"/>
        <end position="402"/>
    </location>
</feature>
<evidence type="ECO:0000256" key="1">
    <source>
        <dbReference type="ARBA" id="ARBA00004123"/>
    </source>
</evidence>
<dbReference type="InterPro" id="IPR001208">
    <property type="entry name" value="MCM_dom"/>
</dbReference>
<comment type="similarity">
    <text evidence="2 11">Belongs to the MCM family.</text>
</comment>
<evidence type="ECO:0000256" key="13">
    <source>
        <dbReference type="SAM" id="MobiDB-lite"/>
    </source>
</evidence>
<dbReference type="GO" id="GO:0003697">
    <property type="term" value="F:single-stranded DNA binding"/>
    <property type="evidence" value="ECO:0007669"/>
    <property type="project" value="TreeGrafter"/>
</dbReference>
<dbReference type="InterPro" id="IPR041024">
    <property type="entry name" value="Mcm6_C"/>
</dbReference>
<dbReference type="InterPro" id="IPR027417">
    <property type="entry name" value="P-loop_NTPase"/>
</dbReference>
<dbReference type="GO" id="GO:1990518">
    <property type="term" value="F:single-stranded 3'-5' DNA helicase activity"/>
    <property type="evidence" value="ECO:0007669"/>
    <property type="project" value="TreeGrafter"/>
</dbReference>
<accession>A0A9W8AML4</accession>
<evidence type="ECO:0000256" key="6">
    <source>
        <dbReference type="ARBA" id="ARBA00022806"/>
    </source>
</evidence>
<dbReference type="Pfam" id="PF00493">
    <property type="entry name" value="MCM"/>
    <property type="match status" value="1"/>
</dbReference>
<keyword evidence="4 11" id="KW-0547">Nucleotide-binding</keyword>
<keyword evidence="6 12" id="KW-0347">Helicase</keyword>
<protein>
    <recommendedName>
        <fullName evidence="12">DNA replication licensing factor MCM6</fullName>
        <ecNumber evidence="12">3.6.4.12</ecNumber>
    </recommendedName>
</protein>
<dbReference type="PROSITE" id="PS00847">
    <property type="entry name" value="MCM_1"/>
    <property type="match status" value="1"/>
</dbReference>
<dbReference type="SUPFAM" id="SSF52540">
    <property type="entry name" value="P-loop containing nucleoside triphosphate hydrolases"/>
    <property type="match status" value="1"/>
</dbReference>
<dbReference type="PANTHER" id="PTHR11630:SF43">
    <property type="entry name" value="DNA REPLICATION LICENSING FACTOR MCM6"/>
    <property type="match status" value="1"/>
</dbReference>
<dbReference type="Gene3D" id="3.40.50.300">
    <property type="entry name" value="P-loop containing nucleotide triphosphate hydrolases"/>
    <property type="match status" value="1"/>
</dbReference>
<comment type="subcellular location">
    <subcellularLocation>
        <location evidence="1 12">Nucleus</location>
    </subcellularLocation>
</comment>
<evidence type="ECO:0000256" key="11">
    <source>
        <dbReference type="RuleBase" id="RU004070"/>
    </source>
</evidence>
<dbReference type="GO" id="GO:0006279">
    <property type="term" value="P:premeiotic DNA replication"/>
    <property type="evidence" value="ECO:0007669"/>
    <property type="project" value="UniProtKB-ARBA"/>
</dbReference>
<dbReference type="GO" id="GO:0097373">
    <property type="term" value="C:MCM core complex"/>
    <property type="evidence" value="ECO:0007669"/>
    <property type="project" value="UniProtKB-ARBA"/>
</dbReference>
<dbReference type="Gene3D" id="2.20.28.10">
    <property type="match status" value="1"/>
</dbReference>